<evidence type="ECO:0000259" key="2">
    <source>
        <dbReference type="Pfam" id="PF08237"/>
    </source>
</evidence>
<accession>A0ABY8W2B6</accession>
<feature type="chain" id="PRO_5046527045" evidence="1">
    <location>
        <begin position="24"/>
        <end position="299"/>
    </location>
</feature>
<evidence type="ECO:0000313" key="4">
    <source>
        <dbReference type="Proteomes" id="UP001236585"/>
    </source>
</evidence>
<evidence type="ECO:0000313" key="3">
    <source>
        <dbReference type="EMBL" id="WIM90028.1"/>
    </source>
</evidence>
<protein>
    <submittedName>
        <fullName evidence="3">PE-PPE domain-containing protein</fullName>
    </submittedName>
</protein>
<dbReference type="RefSeq" id="WP_285190781.1">
    <property type="nucleotide sequence ID" value="NZ_CP126981.1"/>
</dbReference>
<reference evidence="3 4" key="1">
    <citation type="journal article" date="2023" name="Microbiol. Resour. Announc.">
        <title>Complete Genome Sequence of Mycobacterium wuenschmanii, a novel Nontuberculous Mycobacterium Isolated from a captive population of Amazon Milk Frogs.</title>
        <authorList>
            <person name="Hicks J."/>
            <person name="Zeineldin M."/>
            <person name="Ward H."/>
            <person name="Wuenschmann A."/>
            <person name="Camp P."/>
            <person name="Farrell D."/>
            <person name="Lehman K."/>
            <person name="Thacker T."/>
            <person name="Cuthbert E."/>
        </authorList>
    </citation>
    <scope>NUCLEOTIDE SEQUENCE [LARGE SCALE GENOMIC DNA]</scope>
    <source>
        <strain evidence="3 4">Wuenschmanii</strain>
    </source>
</reference>
<dbReference type="InterPro" id="IPR013228">
    <property type="entry name" value="PE-PPE_C"/>
</dbReference>
<feature type="domain" description="PE-PPE" evidence="2">
    <location>
        <begin position="131"/>
        <end position="209"/>
    </location>
</feature>
<keyword evidence="4" id="KW-1185">Reference proteome</keyword>
<keyword evidence="1" id="KW-0732">Signal</keyword>
<dbReference type="EMBL" id="CP126981">
    <property type="protein sequence ID" value="WIM90028.1"/>
    <property type="molecule type" value="Genomic_DNA"/>
</dbReference>
<evidence type="ECO:0000256" key="1">
    <source>
        <dbReference type="SAM" id="SignalP"/>
    </source>
</evidence>
<dbReference type="Proteomes" id="UP001236585">
    <property type="component" value="Chromosome"/>
</dbReference>
<name>A0ABY8W2B6_9MYCO</name>
<dbReference type="Pfam" id="PF08237">
    <property type="entry name" value="PE-PPE"/>
    <property type="match status" value="1"/>
</dbReference>
<sequence length="299" mass="31250">MKKVILGAALCSAGIALATPATADDGNDWLAALTGDWWTSLVGSTSTSTSTAANDWWTSAFGWLFGVTGTDGSEELIDDAEGFLAGSTHALILGATGVPTPNEAYISAAMNLYLFPNGYEGDAATTLALTTPQTMDFEASVAEGQQILINAIMEEYDAGSMGCDLSGVCSDPLTIFTYSQSAAIAALAEQQLFDDGIPSDALRFVMLGANPLGVPNDLFPTEIFNIDGDVWADPASVGSTWQDIFLGMQLHEAYLGLSAEQIASATTTVDGLTTINEIPTLTMAELWEALMDAWAAGVT</sequence>
<organism evidence="3 4">
    <name type="scientific">Candidatus Mycobacterium wuenschmannii</name>
    <dbReference type="NCBI Taxonomy" id="3027808"/>
    <lineage>
        <taxon>Bacteria</taxon>
        <taxon>Bacillati</taxon>
        <taxon>Actinomycetota</taxon>
        <taxon>Actinomycetes</taxon>
        <taxon>Mycobacteriales</taxon>
        <taxon>Mycobacteriaceae</taxon>
        <taxon>Mycobacterium</taxon>
    </lineage>
</organism>
<proteinExistence type="predicted"/>
<gene>
    <name evidence="3" type="ORF">PT015_11725</name>
</gene>
<feature type="signal peptide" evidence="1">
    <location>
        <begin position="1"/>
        <end position="23"/>
    </location>
</feature>